<dbReference type="GeneID" id="20198635"/>
<evidence type="ECO:0000313" key="2">
    <source>
        <dbReference type="EnsemblMetazoa" id="HelroP160198"/>
    </source>
</evidence>
<dbReference type="EMBL" id="AMQM01000540">
    <property type="status" value="NOT_ANNOTATED_CDS"/>
    <property type="molecule type" value="Genomic_DNA"/>
</dbReference>
<keyword evidence="3" id="KW-1185">Reference proteome</keyword>
<protein>
    <submittedName>
        <fullName evidence="1 2">Uncharacterized protein</fullName>
    </submittedName>
</protein>
<reference evidence="2" key="3">
    <citation type="submission" date="2015-06" db="UniProtKB">
        <authorList>
            <consortium name="EnsemblMetazoa"/>
        </authorList>
    </citation>
    <scope>IDENTIFICATION</scope>
</reference>
<dbReference type="InParanoid" id="T1EPY5"/>
<reference evidence="3" key="1">
    <citation type="submission" date="2012-12" db="EMBL/GenBank/DDBJ databases">
        <authorList>
            <person name="Hellsten U."/>
            <person name="Grimwood J."/>
            <person name="Chapman J.A."/>
            <person name="Shapiro H."/>
            <person name="Aerts A."/>
            <person name="Otillar R.P."/>
            <person name="Terry A.Y."/>
            <person name="Boore J.L."/>
            <person name="Simakov O."/>
            <person name="Marletaz F."/>
            <person name="Cho S.-J."/>
            <person name="Edsinger-Gonzales E."/>
            <person name="Havlak P."/>
            <person name="Kuo D.-H."/>
            <person name="Larsson T."/>
            <person name="Lv J."/>
            <person name="Arendt D."/>
            <person name="Savage R."/>
            <person name="Osoegawa K."/>
            <person name="de Jong P."/>
            <person name="Lindberg D.R."/>
            <person name="Seaver E.C."/>
            <person name="Weisblat D.A."/>
            <person name="Putnam N.H."/>
            <person name="Grigoriev I.V."/>
            <person name="Rokhsar D.S."/>
        </authorList>
    </citation>
    <scope>NUCLEOTIDE SEQUENCE</scope>
</reference>
<name>T1EPY5_HELRO</name>
<dbReference type="KEGG" id="hro:HELRODRAFT_160198"/>
<dbReference type="AlphaFoldDB" id="T1EPY5"/>
<evidence type="ECO:0000313" key="3">
    <source>
        <dbReference type="Proteomes" id="UP000015101"/>
    </source>
</evidence>
<organism evidence="2 3">
    <name type="scientific">Helobdella robusta</name>
    <name type="common">Californian leech</name>
    <dbReference type="NCBI Taxonomy" id="6412"/>
    <lineage>
        <taxon>Eukaryota</taxon>
        <taxon>Metazoa</taxon>
        <taxon>Spiralia</taxon>
        <taxon>Lophotrochozoa</taxon>
        <taxon>Annelida</taxon>
        <taxon>Clitellata</taxon>
        <taxon>Hirudinea</taxon>
        <taxon>Rhynchobdellida</taxon>
        <taxon>Glossiphoniidae</taxon>
        <taxon>Helobdella</taxon>
    </lineage>
</organism>
<dbReference type="RefSeq" id="XP_009015436.1">
    <property type="nucleotide sequence ID" value="XM_009017188.1"/>
</dbReference>
<dbReference type="OrthoDB" id="6617942at2759"/>
<dbReference type="CTD" id="20198635"/>
<dbReference type="eggNOG" id="ENOG502RZHU">
    <property type="taxonomic scope" value="Eukaryota"/>
</dbReference>
<evidence type="ECO:0000313" key="1">
    <source>
        <dbReference type="EMBL" id="ESO06068.1"/>
    </source>
</evidence>
<dbReference type="HOGENOM" id="CLU_034980_0_0_1"/>
<dbReference type="EMBL" id="KB096324">
    <property type="protein sequence ID" value="ESO06068.1"/>
    <property type="molecule type" value="Genomic_DNA"/>
</dbReference>
<dbReference type="OMA" id="SASTNKC"/>
<gene>
    <name evidence="2" type="primary">20198635</name>
    <name evidence="1" type="ORF">HELRODRAFT_160198</name>
</gene>
<reference evidence="1 3" key="2">
    <citation type="journal article" date="2013" name="Nature">
        <title>Insights into bilaterian evolution from three spiralian genomes.</title>
        <authorList>
            <person name="Simakov O."/>
            <person name="Marletaz F."/>
            <person name="Cho S.J."/>
            <person name="Edsinger-Gonzales E."/>
            <person name="Havlak P."/>
            <person name="Hellsten U."/>
            <person name="Kuo D.H."/>
            <person name="Larsson T."/>
            <person name="Lv J."/>
            <person name="Arendt D."/>
            <person name="Savage R."/>
            <person name="Osoegawa K."/>
            <person name="de Jong P."/>
            <person name="Grimwood J."/>
            <person name="Chapman J.A."/>
            <person name="Shapiro H."/>
            <person name="Aerts A."/>
            <person name="Otillar R.P."/>
            <person name="Terry A.Y."/>
            <person name="Boore J.L."/>
            <person name="Grigoriev I.V."/>
            <person name="Lindberg D.R."/>
            <person name="Seaver E.C."/>
            <person name="Weisblat D.A."/>
            <person name="Putnam N.H."/>
            <person name="Rokhsar D.S."/>
        </authorList>
    </citation>
    <scope>NUCLEOTIDE SEQUENCE</scope>
</reference>
<dbReference type="Proteomes" id="UP000015101">
    <property type="component" value="Unassembled WGS sequence"/>
</dbReference>
<sequence length="305" mass="34791">MTQLANGYLNIPLSMTKQEQMLIREINKNVNLSNEKKVEFLQQSEFLFDICSCKCKILGQCSCVREVKIPKEEHEFLIDQRGERKMRIGGIDRNRTKNLQKKLARKSASTNKCQRSDTNNTQYKMPEKILISSINSDSDTNILFAEKKSLSTSETMENKKYIKGLPLLSQVCDRYGVSERAGAAIASAVLHELLSDVVIDKSKLRRERKKTREVFMQNEIHLNLPALNFDERKDKTLRIVTNGIKKYRQVVIEEHVSIIKEPDSIYLGYVTPSQGTAESIEMSINALLSAKNIGTDDLLLDAMEQ</sequence>
<proteinExistence type="predicted"/>
<dbReference type="EnsemblMetazoa" id="HelroT160198">
    <property type="protein sequence ID" value="HelroP160198"/>
    <property type="gene ID" value="HelroG160198"/>
</dbReference>
<accession>T1EPY5</accession>